<comment type="subcellular location">
    <subcellularLocation>
        <location evidence="1">Cell membrane</location>
        <topology evidence="1">Multi-pass membrane protein</topology>
    </subcellularLocation>
</comment>
<accession>A0A1M5IZU3</accession>
<dbReference type="GO" id="GO:0005886">
    <property type="term" value="C:plasma membrane"/>
    <property type="evidence" value="ECO:0007669"/>
    <property type="project" value="UniProtKB-SubCell"/>
</dbReference>
<feature type="transmembrane region" description="Helical" evidence="7">
    <location>
        <begin position="303"/>
        <end position="325"/>
    </location>
</feature>
<dbReference type="RefSeq" id="WP_073056910.1">
    <property type="nucleotide sequence ID" value="NZ_FQUP01000004.1"/>
</dbReference>
<reference evidence="8 9" key="1">
    <citation type="submission" date="2016-11" db="EMBL/GenBank/DDBJ databases">
        <authorList>
            <person name="Jaros S."/>
            <person name="Januszkiewicz K."/>
            <person name="Wedrychowicz H."/>
        </authorList>
    </citation>
    <scope>NUCLEOTIDE SEQUENCE [LARGE SCALE GENOMIC DNA]</scope>
    <source>
        <strain evidence="8 9">DSM 19436</strain>
    </source>
</reference>
<feature type="transmembrane region" description="Helical" evidence="7">
    <location>
        <begin position="7"/>
        <end position="25"/>
    </location>
</feature>
<dbReference type="InterPro" id="IPR003317">
    <property type="entry name" value="Cyt-d_oxidase_su2"/>
</dbReference>
<dbReference type="GO" id="GO:0009055">
    <property type="term" value="F:electron transfer activity"/>
    <property type="evidence" value="ECO:0007669"/>
    <property type="project" value="TreeGrafter"/>
</dbReference>
<keyword evidence="3" id="KW-1003">Cell membrane</keyword>
<evidence type="ECO:0000256" key="3">
    <source>
        <dbReference type="ARBA" id="ARBA00022475"/>
    </source>
</evidence>
<dbReference type="EMBL" id="FQUP01000004">
    <property type="protein sequence ID" value="SHG33834.1"/>
    <property type="molecule type" value="Genomic_DNA"/>
</dbReference>
<evidence type="ECO:0000313" key="9">
    <source>
        <dbReference type="Proteomes" id="UP000184485"/>
    </source>
</evidence>
<evidence type="ECO:0000256" key="6">
    <source>
        <dbReference type="ARBA" id="ARBA00023136"/>
    </source>
</evidence>
<dbReference type="AlphaFoldDB" id="A0A1M5IZU3"/>
<dbReference type="GO" id="GO:0016682">
    <property type="term" value="F:oxidoreductase activity, acting on diphenols and related substances as donors, oxygen as acceptor"/>
    <property type="evidence" value="ECO:0007669"/>
    <property type="project" value="TreeGrafter"/>
</dbReference>
<proteinExistence type="inferred from homology"/>
<evidence type="ECO:0000256" key="7">
    <source>
        <dbReference type="SAM" id="Phobius"/>
    </source>
</evidence>
<dbReference type="PANTHER" id="PTHR43141:SF4">
    <property type="entry name" value="CYTOCHROME BD2 SUBUNIT II"/>
    <property type="match status" value="1"/>
</dbReference>
<keyword evidence="9" id="KW-1185">Reference proteome</keyword>
<feature type="transmembrane region" description="Helical" evidence="7">
    <location>
        <begin position="261"/>
        <end position="283"/>
    </location>
</feature>
<dbReference type="NCBIfam" id="TIGR00203">
    <property type="entry name" value="cydB"/>
    <property type="match status" value="1"/>
</dbReference>
<keyword evidence="4 7" id="KW-0812">Transmembrane</keyword>
<protein>
    <submittedName>
        <fullName evidence="8">Cytochrome d ubiquinol oxidase subunit II</fullName>
    </submittedName>
</protein>
<keyword evidence="6 7" id="KW-0472">Membrane</keyword>
<evidence type="ECO:0000256" key="2">
    <source>
        <dbReference type="ARBA" id="ARBA00007543"/>
    </source>
</evidence>
<dbReference type="PANTHER" id="PTHR43141">
    <property type="entry name" value="CYTOCHROME BD2 SUBUNIT II"/>
    <property type="match status" value="1"/>
</dbReference>
<name>A0A1M5IZU3_9HYPH</name>
<gene>
    <name evidence="8" type="ORF">SAMN02745157_4057</name>
</gene>
<evidence type="ECO:0000313" key="8">
    <source>
        <dbReference type="EMBL" id="SHG33834.1"/>
    </source>
</evidence>
<organism evidence="8 9">
    <name type="scientific">Kaistia soli DSM 19436</name>
    <dbReference type="NCBI Taxonomy" id="1122133"/>
    <lineage>
        <taxon>Bacteria</taxon>
        <taxon>Pseudomonadati</taxon>
        <taxon>Pseudomonadota</taxon>
        <taxon>Alphaproteobacteria</taxon>
        <taxon>Hyphomicrobiales</taxon>
        <taxon>Kaistiaceae</taxon>
        <taxon>Kaistia</taxon>
    </lineage>
</organism>
<feature type="transmembrane region" description="Helical" evidence="7">
    <location>
        <begin position="119"/>
        <end position="140"/>
    </location>
</feature>
<sequence>MNTVLDFVPIWTVIIGMGVFFYVMLDGFDLGVGMLYGFAPDTPSRNLIMNSVAPIWDGNETWLVLGGVALLAAFPLAFAIIIPAVYFPVLVMLLSLVFRGLAFEFRFRDSEHKTFWDHAFCYGSASATFAQGVVLGSFIQGFEVSGRTFSGSSFDFLTPFSILTGIALMFGYALLGAGWLILKTEGAVQALARRQGRICLIGVVIAIGIVSLWTPFASAEVAARWFSFPNIIIFAPVPIAALVVAFLTWRALGSAREAAPFIGAICLFALSYIGIAISLFPMIVPYKYTLWDAASSEATQAFLLVGTLVLLPVVLMYTAWSYWVFRGKVRANIGYH</sequence>
<feature type="transmembrane region" description="Helical" evidence="7">
    <location>
        <begin position="228"/>
        <end position="249"/>
    </location>
</feature>
<dbReference type="Proteomes" id="UP000184485">
    <property type="component" value="Unassembled WGS sequence"/>
</dbReference>
<evidence type="ECO:0000256" key="5">
    <source>
        <dbReference type="ARBA" id="ARBA00022989"/>
    </source>
</evidence>
<dbReference type="GO" id="GO:0019646">
    <property type="term" value="P:aerobic electron transport chain"/>
    <property type="evidence" value="ECO:0007669"/>
    <property type="project" value="TreeGrafter"/>
</dbReference>
<dbReference type="STRING" id="1122133.SAMN02745157_4057"/>
<feature type="transmembrane region" description="Helical" evidence="7">
    <location>
        <begin position="68"/>
        <end position="98"/>
    </location>
</feature>
<dbReference type="Pfam" id="PF02322">
    <property type="entry name" value="Cyt_bd_oxida_II"/>
    <property type="match status" value="1"/>
</dbReference>
<keyword evidence="5 7" id="KW-1133">Transmembrane helix</keyword>
<feature type="transmembrane region" description="Helical" evidence="7">
    <location>
        <begin position="160"/>
        <end position="182"/>
    </location>
</feature>
<dbReference type="OrthoDB" id="9776710at2"/>
<evidence type="ECO:0000256" key="4">
    <source>
        <dbReference type="ARBA" id="ARBA00022692"/>
    </source>
</evidence>
<dbReference type="GO" id="GO:0070069">
    <property type="term" value="C:cytochrome complex"/>
    <property type="evidence" value="ECO:0007669"/>
    <property type="project" value="TreeGrafter"/>
</dbReference>
<comment type="similarity">
    <text evidence="2">Belongs to the cytochrome ubiquinol oxidase subunit 2 family.</text>
</comment>
<evidence type="ECO:0000256" key="1">
    <source>
        <dbReference type="ARBA" id="ARBA00004651"/>
    </source>
</evidence>
<feature type="transmembrane region" description="Helical" evidence="7">
    <location>
        <begin position="198"/>
        <end position="216"/>
    </location>
</feature>